<dbReference type="InterPro" id="IPR032830">
    <property type="entry name" value="XPB/Ssl2_N"/>
</dbReference>
<gene>
    <name evidence="2" type="ORF">GCM10008013_26220</name>
</gene>
<protein>
    <recommendedName>
        <fullName evidence="1">Helicase XPB/Ssl2 N-terminal domain-containing protein</fullName>
    </recommendedName>
</protein>
<organism evidence="2 3">
    <name type="scientific">Paenibacillus segetis</name>
    <dbReference type="NCBI Taxonomy" id="1325360"/>
    <lineage>
        <taxon>Bacteria</taxon>
        <taxon>Bacillati</taxon>
        <taxon>Bacillota</taxon>
        <taxon>Bacilli</taxon>
        <taxon>Bacillales</taxon>
        <taxon>Paenibacillaceae</taxon>
        <taxon>Paenibacillus</taxon>
    </lineage>
</organism>
<evidence type="ECO:0000313" key="3">
    <source>
        <dbReference type="Proteomes" id="UP000659344"/>
    </source>
</evidence>
<dbReference type="Pfam" id="PF13625">
    <property type="entry name" value="Helicase_C_3"/>
    <property type="match status" value="1"/>
</dbReference>
<sequence>MEIFEYQQASSVIVKLAALSLADEEALSAIFRRFAGQPFTLQGLNEVTRGRLSGADIRASIPVLLQQGYLHAVKKVWGERLYYIPFDLLPQLQEMYVLPSIRSYDGLDVFLYRESRRGLACDMFRTLAWISMNRLQITAKGTLYQKVLSKIGGLISLESEDIMGLSLYYPYQEVYAPPVAVVFDMLIAFDLIVQEHGEWLLNQVNVRSWLKLDLEEMNAAFFRQIMLRYVPTDAVLQHFVFGITSSSIQSGMWYGLQNVLDSLEQQGIFTGSLLPEQQLWMRSWLIALCGFGWMELGQGRDEKLYLRWVDKPDMMRERGGVPEGVHLHTGLCHVQPDFEILVPPDVSFTVRWELESCFEHITMDIMSLYRISRLSVTQAVRNGRSSKDILTLLEEHSTGVPEHVRLAIEQWGREMDQTKHDERMRIINGTQETADFRVSINRVNGLLGRQGWIYCGSEYKNYEYDDGIPEVHDLFPGLEDTPVMWIKEMRAYHASTTRKIIVQALLWRTKIALKIRGEVVECLPLAVVGEENWKVRGLMFLKEENKGAEHELAPGEWEAIQLLLPDIKRKML</sequence>
<accession>A0ABQ1YID6</accession>
<evidence type="ECO:0000313" key="2">
    <source>
        <dbReference type="EMBL" id="GGH25745.1"/>
    </source>
</evidence>
<proteinExistence type="predicted"/>
<keyword evidence="3" id="KW-1185">Reference proteome</keyword>
<feature type="domain" description="Helicase XPB/Ssl2 N-terminal" evidence="1">
    <location>
        <begin position="334"/>
        <end position="421"/>
    </location>
</feature>
<comment type="caution">
    <text evidence="2">The sequence shown here is derived from an EMBL/GenBank/DDBJ whole genome shotgun (WGS) entry which is preliminary data.</text>
</comment>
<dbReference type="Proteomes" id="UP000659344">
    <property type="component" value="Unassembled WGS sequence"/>
</dbReference>
<reference evidence="3" key="1">
    <citation type="journal article" date="2019" name="Int. J. Syst. Evol. Microbiol.">
        <title>The Global Catalogue of Microorganisms (GCM) 10K type strain sequencing project: providing services to taxonomists for standard genome sequencing and annotation.</title>
        <authorList>
            <consortium name="The Broad Institute Genomics Platform"/>
            <consortium name="The Broad Institute Genome Sequencing Center for Infectious Disease"/>
            <person name="Wu L."/>
            <person name="Ma J."/>
        </authorList>
    </citation>
    <scope>NUCLEOTIDE SEQUENCE [LARGE SCALE GENOMIC DNA]</scope>
    <source>
        <strain evidence="3">CGMCC 1.12769</strain>
    </source>
</reference>
<dbReference type="EMBL" id="BMFT01000001">
    <property type="protein sequence ID" value="GGH25745.1"/>
    <property type="molecule type" value="Genomic_DNA"/>
</dbReference>
<name>A0ABQ1YID6_9BACL</name>
<evidence type="ECO:0000259" key="1">
    <source>
        <dbReference type="Pfam" id="PF13625"/>
    </source>
</evidence>
<dbReference type="RefSeq" id="WP_188539383.1">
    <property type="nucleotide sequence ID" value="NZ_BMFT01000001.1"/>
</dbReference>